<evidence type="ECO:0000313" key="1">
    <source>
        <dbReference type="EMBL" id="MEX6430904.1"/>
    </source>
</evidence>
<evidence type="ECO:0000313" key="2">
    <source>
        <dbReference type="Proteomes" id="UP001560267"/>
    </source>
</evidence>
<dbReference type="RefSeq" id="WP_369085006.1">
    <property type="nucleotide sequence ID" value="NZ_JBFSHR010000112.1"/>
</dbReference>
<reference evidence="1 2" key="1">
    <citation type="submission" date="2024-07" db="EMBL/GenBank/DDBJ databases">
        <title>Draft Genome Sequence of Ferrimicrobium acidiphilum Strain YE2023, Isolated from a Pulp of Bioleach Reactor.</title>
        <authorList>
            <person name="Elkina Y.A."/>
            <person name="Bulaeva A.G."/>
            <person name="Beletsky A.V."/>
            <person name="Mardanov A.V."/>
        </authorList>
    </citation>
    <scope>NUCLEOTIDE SEQUENCE [LARGE SCALE GENOMIC DNA]</scope>
    <source>
        <strain evidence="1 2">YE2023</strain>
    </source>
</reference>
<comment type="caution">
    <text evidence="1">The sequence shown here is derived from an EMBL/GenBank/DDBJ whole genome shotgun (WGS) entry which is preliminary data.</text>
</comment>
<organism evidence="1 2">
    <name type="scientific">Ferrimicrobium acidiphilum</name>
    <dbReference type="NCBI Taxonomy" id="121039"/>
    <lineage>
        <taxon>Bacteria</taxon>
        <taxon>Bacillati</taxon>
        <taxon>Actinomycetota</taxon>
        <taxon>Acidimicrobiia</taxon>
        <taxon>Acidimicrobiales</taxon>
        <taxon>Acidimicrobiaceae</taxon>
        <taxon>Ferrimicrobium</taxon>
    </lineage>
</organism>
<keyword evidence="2" id="KW-1185">Reference proteome</keyword>
<evidence type="ECO:0008006" key="3">
    <source>
        <dbReference type="Google" id="ProtNLM"/>
    </source>
</evidence>
<sequence length="80" mass="8969">MRITRSARRHGISEEAIRHAVNNAVRMVEVEDGLFFIGADASGQMLELVARLTEDGELVVFHAMSLRPVNATRYPRSFAK</sequence>
<name>A0ABV3Y8Z1_9ACTN</name>
<dbReference type="EMBL" id="JBFSHR010000112">
    <property type="protein sequence ID" value="MEX6430904.1"/>
    <property type="molecule type" value="Genomic_DNA"/>
</dbReference>
<protein>
    <recommendedName>
        <fullName evidence="3">Toxin</fullName>
    </recommendedName>
</protein>
<gene>
    <name evidence="1" type="ORF">AB6A68_13865</name>
</gene>
<proteinExistence type="predicted"/>
<dbReference type="Proteomes" id="UP001560267">
    <property type="component" value="Unassembled WGS sequence"/>
</dbReference>
<accession>A0ABV3Y8Z1</accession>